<evidence type="ECO:0000313" key="4">
    <source>
        <dbReference type="Proteomes" id="UP000256345"/>
    </source>
</evidence>
<dbReference type="EMBL" id="CP011509">
    <property type="protein sequence ID" value="AKI99880.1"/>
    <property type="molecule type" value="Genomic_DNA"/>
</dbReference>
<reference evidence="1 3" key="1">
    <citation type="submission" date="2015-05" db="EMBL/GenBank/DDBJ databases">
        <title>Genome assembly of Archangium gephyra DSM 2261.</title>
        <authorList>
            <person name="Sharma G."/>
            <person name="Subramanian S."/>
        </authorList>
    </citation>
    <scope>NUCLEOTIDE SEQUENCE [LARGE SCALE GENOMIC DNA]</scope>
    <source>
        <strain evidence="1 3">DSM 2261</strain>
    </source>
</reference>
<dbReference type="RefSeq" id="WP_047854849.1">
    <property type="nucleotide sequence ID" value="NZ_CP011509.1"/>
</dbReference>
<accession>A0AAC8TCY2</accession>
<evidence type="ECO:0000313" key="2">
    <source>
        <dbReference type="EMBL" id="REG33407.1"/>
    </source>
</evidence>
<dbReference type="EMBL" id="QUMU01000004">
    <property type="protein sequence ID" value="REG33407.1"/>
    <property type="molecule type" value="Genomic_DNA"/>
</dbReference>
<sequence length="380" mass="42012">MSEDVVGRRGVYEGADGHGGVLRLPRHVDPQLDGTRLASHHPQRYRVDLPADSVEQADFDALLEATIPREVLARTEQVLQEARRLAGQGLADTPPIDAASWRRGILLSWLHARDLAVILDALGHPRDVANVHDVEEFALGKRLKERLGSADPWYRDWVLSLPDEARINVGFFNPHLAASMFKWGDAKSGVQNAMDAHRLAAHHVGTPEAPLEWMERAANFVVHHIPREHLGIRHEPRGAWSDLEQRLKEDSAINRSEVGQQIARDAAHLAALLEREGKIIPWQLLRVPTGVQPQQVEHAMLVLRARRHEAAAALQADASAASEAEGGVQLDGFDALVEKALRVFERVPEAIAVESSSRPHLATLYKGWLEELASGGARIV</sequence>
<evidence type="ECO:0000313" key="1">
    <source>
        <dbReference type="EMBL" id="AKI99880.1"/>
    </source>
</evidence>
<dbReference type="AlphaFoldDB" id="A0AAC8TCY2"/>
<organism evidence="1 3">
    <name type="scientific">Archangium gephyra</name>
    <dbReference type="NCBI Taxonomy" id="48"/>
    <lineage>
        <taxon>Bacteria</taxon>
        <taxon>Pseudomonadati</taxon>
        <taxon>Myxococcota</taxon>
        <taxon>Myxococcia</taxon>
        <taxon>Myxococcales</taxon>
        <taxon>Cystobacterineae</taxon>
        <taxon>Archangiaceae</taxon>
        <taxon>Archangium</taxon>
    </lineage>
</organism>
<protein>
    <submittedName>
        <fullName evidence="1">Uncharacterized protein</fullName>
    </submittedName>
</protein>
<keyword evidence="4" id="KW-1185">Reference proteome</keyword>
<evidence type="ECO:0000313" key="3">
    <source>
        <dbReference type="Proteomes" id="UP000035579"/>
    </source>
</evidence>
<name>A0AAC8TCY2_9BACT</name>
<dbReference type="KEGG" id="age:AA314_01507"/>
<gene>
    <name evidence="1" type="ORF">AA314_01507</name>
    <name evidence="2" type="ORF">ATI61_104698</name>
</gene>
<dbReference type="Proteomes" id="UP000256345">
    <property type="component" value="Unassembled WGS sequence"/>
</dbReference>
<proteinExistence type="predicted"/>
<dbReference type="Proteomes" id="UP000035579">
    <property type="component" value="Chromosome"/>
</dbReference>
<reference evidence="2 4" key="2">
    <citation type="submission" date="2018-08" db="EMBL/GenBank/DDBJ databases">
        <title>Genomic Encyclopedia of Archaeal and Bacterial Type Strains, Phase II (KMG-II): from individual species to whole genera.</title>
        <authorList>
            <person name="Goeker M."/>
        </authorList>
    </citation>
    <scope>NUCLEOTIDE SEQUENCE [LARGE SCALE GENOMIC DNA]</scope>
    <source>
        <strain evidence="2 4">DSM 2261</strain>
    </source>
</reference>